<dbReference type="GO" id="GO:0004888">
    <property type="term" value="F:transmembrane signaling receptor activity"/>
    <property type="evidence" value="ECO:0007669"/>
    <property type="project" value="InterPro"/>
</dbReference>
<dbReference type="PRINTS" id="PR00252">
    <property type="entry name" value="NRIONCHANNEL"/>
</dbReference>
<dbReference type="Pfam" id="PF02931">
    <property type="entry name" value="Neur_chan_LBD"/>
    <property type="match status" value="2"/>
</dbReference>
<accession>A0A7R8W583</accession>
<reference evidence="2" key="1">
    <citation type="submission" date="2020-11" db="EMBL/GenBank/DDBJ databases">
        <authorList>
            <person name="Tran Van P."/>
        </authorList>
    </citation>
    <scope>NUCLEOTIDE SEQUENCE</scope>
</reference>
<dbReference type="PANTHER" id="PTHR18945">
    <property type="entry name" value="NEUROTRANSMITTER GATED ION CHANNEL"/>
    <property type="match status" value="1"/>
</dbReference>
<dbReference type="SUPFAM" id="SSF63712">
    <property type="entry name" value="Nicotinic receptor ligand binding domain-like"/>
    <property type="match status" value="2"/>
</dbReference>
<sequence>MWLLGCVAICLSLAVPSTVAQEGGGGTKEKYWELRKALLKDYDPLASPVGPTADDAVTLDVGVTILKISVEAKLHVSLPPNELRCSSRLGLRRDRDSVLKQNNFSRKDPITSDTKSNDEIGHSMWMTMWLKLAFKDERLTWDPAQYGGIEHLRVSSASVWIPDLALYSEVPSSHAFAGIMDELDHVDAIVYKDGKVLFVPPVRLGVALLKDYDPLASPVGPTADDAVTLDVGVTILKISVDEIGHSMWMTMWLKLAFKDERLTWDPAQYGGIEELRVSSASVWIPDLALYSEVPSSHAFAGIMDELDHVDAIVYKDGKVLFVPPVRLGVQCIFDYWNFPNDVQKCNMTFGSWTMSANQLKLSLGILSRHEPYNITESDGSWTIKATNTSLNSKVYECCPEEYMDVTHEFTLTRRPGTYQATLLIPVHMVVIMMVISILFAPGTILKYAIFILNTAVLLALLLVNQERMATSQRTPRIYTFMCAYIVFQTFLFLCDGFFLCIRSCRKPLPDVVIKVFRLNASDYSIAENHPLESADHPNEHNETVERKSSVQCKRQAQAEQLSCRLQGLLFVCMLIVTIIMYATTWPVPS</sequence>
<dbReference type="InterPro" id="IPR006202">
    <property type="entry name" value="Neur_chan_lig-bd"/>
</dbReference>
<evidence type="ECO:0000313" key="2">
    <source>
        <dbReference type="EMBL" id="CAD7225123.1"/>
    </source>
</evidence>
<dbReference type="AlphaFoldDB" id="A0A7R8W583"/>
<dbReference type="GO" id="GO:0016020">
    <property type="term" value="C:membrane"/>
    <property type="evidence" value="ECO:0007669"/>
    <property type="project" value="InterPro"/>
</dbReference>
<protein>
    <recommendedName>
        <fullName evidence="1">Neurotransmitter-gated ion-channel ligand-binding domain-containing protein</fullName>
    </recommendedName>
</protein>
<name>A0A7R8W583_9CRUS</name>
<evidence type="ECO:0000259" key="1">
    <source>
        <dbReference type="Pfam" id="PF02931"/>
    </source>
</evidence>
<dbReference type="OrthoDB" id="6342135at2759"/>
<dbReference type="Gene3D" id="2.70.170.10">
    <property type="entry name" value="Neurotransmitter-gated ion-channel ligand-binding domain"/>
    <property type="match status" value="2"/>
</dbReference>
<dbReference type="InterPro" id="IPR006201">
    <property type="entry name" value="Neur_channel"/>
</dbReference>
<dbReference type="FunFam" id="2.70.170.10:FF:000028">
    <property type="entry name" value="AcetylCholine Receptor"/>
    <property type="match status" value="1"/>
</dbReference>
<organism evidence="2">
    <name type="scientific">Cyprideis torosa</name>
    <dbReference type="NCBI Taxonomy" id="163714"/>
    <lineage>
        <taxon>Eukaryota</taxon>
        <taxon>Metazoa</taxon>
        <taxon>Ecdysozoa</taxon>
        <taxon>Arthropoda</taxon>
        <taxon>Crustacea</taxon>
        <taxon>Oligostraca</taxon>
        <taxon>Ostracoda</taxon>
        <taxon>Podocopa</taxon>
        <taxon>Podocopida</taxon>
        <taxon>Cytherocopina</taxon>
        <taxon>Cytheroidea</taxon>
        <taxon>Cytherideidae</taxon>
        <taxon>Cyprideis</taxon>
    </lineage>
</organism>
<dbReference type="EMBL" id="OB660504">
    <property type="protein sequence ID" value="CAD7225123.1"/>
    <property type="molecule type" value="Genomic_DNA"/>
</dbReference>
<dbReference type="InterPro" id="IPR036734">
    <property type="entry name" value="Neur_chan_lig-bd_sf"/>
</dbReference>
<feature type="domain" description="Neurotransmitter-gated ion-channel ligand-binding" evidence="1">
    <location>
        <begin position="206"/>
        <end position="415"/>
    </location>
</feature>
<gene>
    <name evidence="2" type="ORF">CTOB1V02_LOCUS3070</name>
</gene>
<proteinExistence type="predicted"/>
<feature type="domain" description="Neurotransmitter-gated ion-channel ligand-binding" evidence="1">
    <location>
        <begin position="118"/>
        <end position="203"/>
    </location>
</feature>
<dbReference type="GO" id="GO:0005230">
    <property type="term" value="F:extracellular ligand-gated monoatomic ion channel activity"/>
    <property type="evidence" value="ECO:0007669"/>
    <property type="project" value="InterPro"/>
</dbReference>